<evidence type="ECO:0008006" key="4">
    <source>
        <dbReference type="Google" id="ProtNLM"/>
    </source>
</evidence>
<feature type="transmembrane region" description="Helical" evidence="1">
    <location>
        <begin position="93"/>
        <end position="114"/>
    </location>
</feature>
<keyword evidence="3" id="KW-1185">Reference proteome</keyword>
<feature type="transmembrane region" description="Helical" evidence="1">
    <location>
        <begin position="190"/>
        <end position="209"/>
    </location>
</feature>
<protein>
    <recommendedName>
        <fullName evidence="4">PH domain-containing protein</fullName>
    </recommendedName>
</protein>
<gene>
    <name evidence="2" type="ORF">G6034_06125</name>
</gene>
<dbReference type="EMBL" id="JAAMFM010000006">
    <property type="protein sequence ID" value="NVM94492.1"/>
    <property type="molecule type" value="Genomic_DNA"/>
</dbReference>
<proteinExistence type="predicted"/>
<feature type="transmembrane region" description="Helical" evidence="1">
    <location>
        <begin position="129"/>
        <end position="150"/>
    </location>
</feature>
<dbReference type="AlphaFoldDB" id="A0A7Y7LY23"/>
<dbReference type="RefSeq" id="WP_176634229.1">
    <property type="nucleotide sequence ID" value="NZ_JAAMFM010000006.1"/>
</dbReference>
<reference evidence="2 3" key="1">
    <citation type="submission" date="2020-02" db="EMBL/GenBank/DDBJ databases">
        <title>Genome sequence of strain AETb3-4.</title>
        <authorList>
            <person name="Gao J."/>
            <person name="Zhang X."/>
        </authorList>
    </citation>
    <scope>NUCLEOTIDE SEQUENCE [LARGE SCALE GENOMIC DNA]</scope>
    <source>
        <strain evidence="2 3">AETb3-4</strain>
    </source>
</reference>
<keyword evidence="1" id="KW-0812">Transmembrane</keyword>
<name>A0A7Y7LY23_9MICC</name>
<keyword evidence="1" id="KW-1133">Transmembrane helix</keyword>
<dbReference type="Proteomes" id="UP000543556">
    <property type="component" value="Unassembled WGS sequence"/>
</dbReference>
<organism evidence="2 3">
    <name type="scientific">Arthrobacter wenxiniae</name>
    <dbReference type="NCBI Taxonomy" id="2713570"/>
    <lineage>
        <taxon>Bacteria</taxon>
        <taxon>Bacillati</taxon>
        <taxon>Actinomycetota</taxon>
        <taxon>Actinomycetes</taxon>
        <taxon>Micrococcales</taxon>
        <taxon>Micrococcaceae</taxon>
        <taxon>Arthrobacter</taxon>
    </lineage>
</organism>
<feature type="transmembrane region" description="Helical" evidence="1">
    <location>
        <begin position="61"/>
        <end position="81"/>
    </location>
</feature>
<sequence length="329" mass="33441">MDAPAAENGNGRHVDARALRFAILFPVLLCLGLTGGALLLAGSLPGGAELPTGGGPLPLPVFMAVAVGATLLLGAGIGSFGAQTRLPRNLRRLLLGAAMALQLGSVTIFSAALLGQSGAGGAAPQRLDGYVALMGSGLAASMGLILALTFKPDEQWTGSDDDALADMLELEADPTAANDRLAYAIHPRSSVIIMILLAGLLPGAVLTVVSAWFLAAFGAAALLAVGTLCATVQVDRSSLAVKMAGLVPVIVLACSEVEAAVSLDIKARDYGGWGLRKHRGTESFLAYSGAAVVLRNVRGRAVLSAPNLDTADDLAAILNRRAGKLPGQH</sequence>
<keyword evidence="1" id="KW-0472">Membrane</keyword>
<feature type="transmembrane region" description="Helical" evidence="1">
    <location>
        <begin position="215"/>
        <end position="234"/>
    </location>
</feature>
<evidence type="ECO:0000313" key="3">
    <source>
        <dbReference type="Proteomes" id="UP000543556"/>
    </source>
</evidence>
<feature type="transmembrane region" description="Helical" evidence="1">
    <location>
        <begin position="21"/>
        <end position="41"/>
    </location>
</feature>
<evidence type="ECO:0000256" key="1">
    <source>
        <dbReference type="SAM" id="Phobius"/>
    </source>
</evidence>
<accession>A0A7Y7LY23</accession>
<comment type="caution">
    <text evidence="2">The sequence shown here is derived from an EMBL/GenBank/DDBJ whole genome shotgun (WGS) entry which is preliminary data.</text>
</comment>
<evidence type="ECO:0000313" key="2">
    <source>
        <dbReference type="EMBL" id="NVM94492.1"/>
    </source>
</evidence>